<dbReference type="SUPFAM" id="SSF51445">
    <property type="entry name" value="(Trans)glycosidases"/>
    <property type="match status" value="1"/>
</dbReference>
<dbReference type="GO" id="GO:0004553">
    <property type="term" value="F:hydrolase activity, hydrolyzing O-glycosyl compounds"/>
    <property type="evidence" value="ECO:0007669"/>
    <property type="project" value="InterPro"/>
</dbReference>
<dbReference type="InterPro" id="IPR006048">
    <property type="entry name" value="A-amylase/branching_C"/>
</dbReference>
<evidence type="ECO:0000256" key="8">
    <source>
        <dbReference type="PIRSR" id="PIRSR000463-1"/>
    </source>
</evidence>
<dbReference type="SMART" id="SM00642">
    <property type="entry name" value="Aamy"/>
    <property type="match status" value="1"/>
</dbReference>
<organism evidence="10 11">
    <name type="scientific">Oligosphaera ethanolica</name>
    <dbReference type="NCBI Taxonomy" id="760260"/>
    <lineage>
        <taxon>Bacteria</taxon>
        <taxon>Pseudomonadati</taxon>
        <taxon>Lentisphaerota</taxon>
        <taxon>Oligosphaeria</taxon>
        <taxon>Oligosphaerales</taxon>
        <taxon>Oligosphaeraceae</taxon>
        <taxon>Oligosphaera</taxon>
    </lineage>
</organism>
<dbReference type="PANTHER" id="PTHR43651">
    <property type="entry name" value="1,4-ALPHA-GLUCAN-BRANCHING ENZYME"/>
    <property type="match status" value="1"/>
</dbReference>
<dbReference type="Pfam" id="PF02922">
    <property type="entry name" value="CBM_48"/>
    <property type="match status" value="1"/>
</dbReference>
<evidence type="ECO:0000256" key="6">
    <source>
        <dbReference type="ARBA" id="ARBA00022679"/>
    </source>
</evidence>
<evidence type="ECO:0000256" key="2">
    <source>
        <dbReference type="ARBA" id="ARBA00002953"/>
    </source>
</evidence>
<comment type="function">
    <text evidence="2">Catalyzes the formation of the alpha-1,6-glucosidic linkages in glycogen by scission of a 1,4-alpha-linked oligosaccharide from growing alpha-1,4-glucan chains and the subsequent attachment of the oligosaccharide to the alpha-1,6 position.</text>
</comment>
<gene>
    <name evidence="10" type="ORF">J3R75_002797</name>
</gene>
<evidence type="ECO:0000259" key="9">
    <source>
        <dbReference type="SMART" id="SM00642"/>
    </source>
</evidence>
<evidence type="ECO:0000313" key="10">
    <source>
        <dbReference type="EMBL" id="MDQ0290690.1"/>
    </source>
</evidence>
<evidence type="ECO:0000256" key="3">
    <source>
        <dbReference type="ARBA" id="ARBA00009000"/>
    </source>
</evidence>
<accession>A0AAE3VHT6</accession>
<dbReference type="Proteomes" id="UP001238163">
    <property type="component" value="Unassembled WGS sequence"/>
</dbReference>
<dbReference type="PIRSF" id="PIRSF000463">
    <property type="entry name" value="GlgB"/>
    <property type="match status" value="1"/>
</dbReference>
<dbReference type="RefSeq" id="WP_307262428.1">
    <property type="nucleotide sequence ID" value="NZ_JAUSVL010000001.1"/>
</dbReference>
<proteinExistence type="inferred from homology"/>
<dbReference type="GO" id="GO:0003844">
    <property type="term" value="F:1,4-alpha-glucan branching enzyme activity"/>
    <property type="evidence" value="ECO:0007669"/>
    <property type="project" value="UniProtKB-EC"/>
</dbReference>
<dbReference type="GO" id="GO:0043169">
    <property type="term" value="F:cation binding"/>
    <property type="evidence" value="ECO:0007669"/>
    <property type="project" value="InterPro"/>
</dbReference>
<dbReference type="PANTHER" id="PTHR43651:SF3">
    <property type="entry name" value="1,4-ALPHA-GLUCAN-BRANCHING ENZYME"/>
    <property type="match status" value="1"/>
</dbReference>
<dbReference type="SUPFAM" id="SSF51011">
    <property type="entry name" value="Glycosyl hydrolase domain"/>
    <property type="match status" value="1"/>
</dbReference>
<dbReference type="GO" id="GO:0005737">
    <property type="term" value="C:cytoplasm"/>
    <property type="evidence" value="ECO:0007669"/>
    <property type="project" value="TreeGrafter"/>
</dbReference>
<dbReference type="CDD" id="cd11321">
    <property type="entry name" value="AmyAc_bac_euk_BE"/>
    <property type="match status" value="1"/>
</dbReference>
<protein>
    <recommendedName>
        <fullName evidence="4">1,4-alpha-glucan branching enzyme</fullName>
        <ecNumber evidence="4">2.4.1.18</ecNumber>
    </recommendedName>
</protein>
<evidence type="ECO:0000256" key="1">
    <source>
        <dbReference type="ARBA" id="ARBA00000826"/>
    </source>
</evidence>
<dbReference type="InterPro" id="IPR013780">
    <property type="entry name" value="Glyco_hydro_b"/>
</dbReference>
<dbReference type="InterPro" id="IPR037439">
    <property type="entry name" value="Branching_enzy"/>
</dbReference>
<name>A0AAE3VHT6_9BACT</name>
<dbReference type="GO" id="GO:0005978">
    <property type="term" value="P:glycogen biosynthetic process"/>
    <property type="evidence" value="ECO:0007669"/>
    <property type="project" value="InterPro"/>
</dbReference>
<reference evidence="10" key="1">
    <citation type="submission" date="2023-07" db="EMBL/GenBank/DDBJ databases">
        <title>Genomic Encyclopedia of Type Strains, Phase IV (KMG-IV): sequencing the most valuable type-strain genomes for metagenomic binning, comparative biology and taxonomic classification.</title>
        <authorList>
            <person name="Goeker M."/>
        </authorList>
    </citation>
    <scope>NUCLEOTIDE SEQUENCE</scope>
    <source>
        <strain evidence="10">DSM 24202</strain>
    </source>
</reference>
<dbReference type="InterPro" id="IPR017853">
    <property type="entry name" value="GH"/>
</dbReference>
<feature type="active site" description="Nucleophile" evidence="8">
    <location>
        <position position="344"/>
    </location>
</feature>
<dbReference type="EC" id="2.4.1.18" evidence="4"/>
<dbReference type="SUPFAM" id="SSF81296">
    <property type="entry name" value="E set domains"/>
    <property type="match status" value="1"/>
</dbReference>
<comment type="similarity">
    <text evidence="3">Belongs to the glycosyl hydrolase 13 family. GlgB subfamily.</text>
</comment>
<feature type="active site" description="Proton donor" evidence="8">
    <location>
        <position position="398"/>
    </location>
</feature>
<evidence type="ECO:0000256" key="7">
    <source>
        <dbReference type="ARBA" id="ARBA00023277"/>
    </source>
</evidence>
<evidence type="ECO:0000256" key="5">
    <source>
        <dbReference type="ARBA" id="ARBA00022676"/>
    </source>
</evidence>
<keyword evidence="6 10" id="KW-0808">Transferase</keyword>
<dbReference type="Gene3D" id="2.60.40.10">
    <property type="entry name" value="Immunoglobulins"/>
    <property type="match status" value="1"/>
</dbReference>
<dbReference type="Gene3D" id="2.60.40.1180">
    <property type="entry name" value="Golgi alpha-mannosidase II"/>
    <property type="match status" value="1"/>
</dbReference>
<keyword evidence="11" id="KW-1185">Reference proteome</keyword>
<keyword evidence="5 10" id="KW-0328">Glycosyltransferase</keyword>
<dbReference type="Pfam" id="PF02806">
    <property type="entry name" value="Alpha-amylase_C"/>
    <property type="match status" value="1"/>
</dbReference>
<dbReference type="InterPro" id="IPR013783">
    <property type="entry name" value="Ig-like_fold"/>
</dbReference>
<sequence>MSSTTTPQAAQHCRISNDPGDFGADPWLRPYLGEIARRSDFVAARRRSLCGGGSLSAAAAWPDRYGLHREGDGWRFREWLPNATAVALVGEFNGWTATPAYQLRREENGDWYGEFPLGAMAHRDQYRLAVTWPGGGGVRIPAGARRVVRSTSDLSRSDVLFNAQLWSPEEPYAWRHRSPRLASPLIYEAHVGMAQEKAGIGSFQEFTAAILPRIAAAGYNTVQLMAVQQHPYYGSFGYHVANFFAVCDLFGTPDEFKELVDTAHGLGLRVIMDLVHSHAVRNEGEGLGRQDGTRWQYFHDGPRGEHPAWDSLCFDYSKDDVCRFLLGNCRFWLDEYHVDGFRFDGVTSMLYRDHGLGRSFSGYGNYFDDNSDWEAFAYLALANELVHEIRPDAWTIAEDVSGMPGLASPVEQGGCGFDYRLAMGVTDYWFKLSDQPDEHWSMNGLWHELVNRRQDERTLSYLECHDQALVGGQSFIFKLIGKGMFDAMHCGSQDISVERGCALHKLARLATIASAAHGYLNFMGNEFGHPEWIDFPRDGNGWSYNYARRQWHLRDDQSLRYHGLGEFDRAMLAACGQRPDFFACRPQLLKLDDLAKIIVFERAGLVFVFNFHPWQSQADYGFVCLSGHYRQVLDSDAAAFGGLGRLPAEQCHVACAVRNGDCRDYWLRVYVPCRVAIVLERIDDGE</sequence>
<dbReference type="EMBL" id="JAUSVL010000001">
    <property type="protein sequence ID" value="MDQ0290690.1"/>
    <property type="molecule type" value="Genomic_DNA"/>
</dbReference>
<feature type="domain" description="Glycosyl hydrolase family 13 catalytic" evidence="9">
    <location>
        <begin position="188"/>
        <end position="554"/>
    </location>
</feature>
<dbReference type="InterPro" id="IPR014756">
    <property type="entry name" value="Ig_E-set"/>
</dbReference>
<comment type="catalytic activity">
    <reaction evidence="1">
        <text>Transfers a segment of a (1-&gt;4)-alpha-D-glucan chain to a primary hydroxy group in a similar glucan chain.</text>
        <dbReference type="EC" id="2.4.1.18"/>
    </reaction>
</comment>
<evidence type="ECO:0000313" key="11">
    <source>
        <dbReference type="Proteomes" id="UP001238163"/>
    </source>
</evidence>
<dbReference type="Gene3D" id="3.20.20.80">
    <property type="entry name" value="Glycosidases"/>
    <property type="match status" value="1"/>
</dbReference>
<dbReference type="AlphaFoldDB" id="A0AAE3VHT6"/>
<evidence type="ECO:0000256" key="4">
    <source>
        <dbReference type="ARBA" id="ARBA00012541"/>
    </source>
</evidence>
<comment type="caution">
    <text evidence="10">The sequence shown here is derived from an EMBL/GenBank/DDBJ whole genome shotgun (WGS) entry which is preliminary data.</text>
</comment>
<dbReference type="Pfam" id="PF00128">
    <property type="entry name" value="Alpha-amylase"/>
    <property type="match status" value="1"/>
</dbReference>
<dbReference type="InterPro" id="IPR004193">
    <property type="entry name" value="Glyco_hydro_13_N"/>
</dbReference>
<keyword evidence="7" id="KW-0119">Carbohydrate metabolism</keyword>
<dbReference type="InterPro" id="IPR006047">
    <property type="entry name" value="GH13_cat_dom"/>
</dbReference>